<protein>
    <submittedName>
        <fullName evidence="4">Uncharacterized protein</fullName>
    </submittedName>
</protein>
<organism evidence="4 6">
    <name type="scientific">Aspergillus hiratsukae</name>
    <dbReference type="NCBI Taxonomy" id="1194566"/>
    <lineage>
        <taxon>Eukaryota</taxon>
        <taxon>Fungi</taxon>
        <taxon>Dikarya</taxon>
        <taxon>Ascomycota</taxon>
        <taxon>Pezizomycotina</taxon>
        <taxon>Eurotiomycetes</taxon>
        <taxon>Eurotiomycetidae</taxon>
        <taxon>Eurotiales</taxon>
        <taxon>Aspergillaceae</taxon>
        <taxon>Aspergillus</taxon>
        <taxon>Aspergillus subgen. Fumigati</taxon>
    </lineage>
</organism>
<evidence type="ECO:0000313" key="5">
    <source>
        <dbReference type="EMBL" id="KAF7170570.1"/>
    </source>
</evidence>
<evidence type="ECO:0000313" key="6">
    <source>
        <dbReference type="Proteomes" id="UP000630445"/>
    </source>
</evidence>
<feature type="compositionally biased region" description="Low complexity" evidence="1">
    <location>
        <begin position="209"/>
        <end position="219"/>
    </location>
</feature>
<proteinExistence type="predicted"/>
<dbReference type="AlphaFoldDB" id="A0A8H6UBS4"/>
<reference evidence="4" key="1">
    <citation type="submission" date="2020-06" db="EMBL/GenBank/DDBJ databases">
        <title>Draft genome sequences of strains closely related to Aspergillus parafelis and Aspergillus hiratsukae.</title>
        <authorList>
            <person name="Dos Santos R.A.C."/>
            <person name="Rivero-Menendez O."/>
            <person name="Steenwyk J.L."/>
            <person name="Mead M.E."/>
            <person name="Goldman G.H."/>
            <person name="Alastruey-Izquierdo A."/>
            <person name="Rokas A."/>
        </authorList>
    </citation>
    <scope>NUCLEOTIDE SEQUENCE</scope>
    <source>
        <strain evidence="4">CNM-CM5793</strain>
        <strain evidence="5">CNM-CM6106</strain>
    </source>
</reference>
<feature type="region of interest" description="Disordered" evidence="1">
    <location>
        <begin position="168"/>
        <end position="250"/>
    </location>
</feature>
<dbReference type="InterPro" id="IPR057081">
    <property type="entry name" value="PH_N"/>
</dbReference>
<evidence type="ECO:0000256" key="1">
    <source>
        <dbReference type="SAM" id="MobiDB-lite"/>
    </source>
</evidence>
<feature type="compositionally biased region" description="Low complexity" evidence="1">
    <location>
        <begin position="232"/>
        <end position="250"/>
    </location>
</feature>
<feature type="domain" description="PH" evidence="2">
    <location>
        <begin position="287"/>
        <end position="413"/>
    </location>
</feature>
<dbReference type="InterPro" id="IPR057082">
    <property type="entry name" value="PH_C"/>
</dbReference>
<dbReference type="Pfam" id="PF23074">
    <property type="entry name" value="PH_FT_N"/>
    <property type="match status" value="1"/>
</dbReference>
<comment type="caution">
    <text evidence="4">The sequence shown here is derived from an EMBL/GenBank/DDBJ whole genome shotgun (WGS) entry which is preliminary data.</text>
</comment>
<evidence type="ECO:0000259" key="3">
    <source>
        <dbReference type="Pfam" id="PF23076"/>
    </source>
</evidence>
<dbReference type="EMBL" id="JACBAF010001982">
    <property type="protein sequence ID" value="KAF7170570.1"/>
    <property type="molecule type" value="Genomic_DNA"/>
</dbReference>
<accession>A0A8H6UBS4</accession>
<feature type="domain" description="PH" evidence="3">
    <location>
        <begin position="414"/>
        <end position="526"/>
    </location>
</feature>
<dbReference type="Proteomes" id="UP000662466">
    <property type="component" value="Unassembled WGS sequence"/>
</dbReference>
<dbReference type="OrthoDB" id="5345571at2759"/>
<feature type="compositionally biased region" description="Basic and acidic residues" evidence="1">
    <location>
        <begin position="191"/>
        <end position="205"/>
    </location>
</feature>
<gene>
    <name evidence="4" type="ORF">CNMCM5793_003479</name>
    <name evidence="5" type="ORF">CNMCM6106_005194</name>
</gene>
<name>A0A8H6UBS4_9EURO</name>
<keyword evidence="6" id="KW-1185">Reference proteome</keyword>
<feature type="compositionally biased region" description="Low complexity" evidence="1">
    <location>
        <begin position="170"/>
        <end position="183"/>
    </location>
</feature>
<evidence type="ECO:0000313" key="4">
    <source>
        <dbReference type="EMBL" id="KAF7115839.1"/>
    </source>
</evidence>
<sequence>MALRTSADNAEDVAAGFRMLRDPLPEHATEITSLIADLYSISTSLTSLDDLTKNRQYRRNVAVAKEDLDLVQTSLKYTLEDIVDFFGDIEVQKGPNREVFKRTWLSLTSFFQKESYEPLPTRLAKYKSFLRELEDLIKDKFPDTPLMSGLRNNLKGLLIQQENRLTPRFGGLSLGTPSSSTTSAEPGSPVSDRRPRNRRSYERARPSRRSPQSPLSPSSGTFSDIPPSAPDAPGSPTTGSTTTTSQSAGSNALLSDHWAKRVFLDEITMTPIPYVGESSKCLGDPSPGVKRWLKDEGFEELFQLAFTGDSDLRVHFYLREDDHRARILCKAPHTTRPSEYFCMPLNLLEIVRVGSCLNLCRRRRGGYELVLWANLKFSTIEQMVLFFCTFLALRSQDAGRPVESIRDYELDNEEELFGGQILDDNYLHALRIYRDKVSGAVRLQASVHKGEMKRAPVWTAFITQYLRTPRWIRRPESKVVVLRELPQTIFMFAADYTPQKTSRGEHILQFTNRTDAQGFVESIAELGNTR</sequence>
<dbReference type="EMBL" id="JACBAD010002110">
    <property type="protein sequence ID" value="KAF7115839.1"/>
    <property type="molecule type" value="Genomic_DNA"/>
</dbReference>
<dbReference type="Pfam" id="PF23076">
    <property type="entry name" value="PH_FT_C"/>
    <property type="match status" value="1"/>
</dbReference>
<dbReference type="Proteomes" id="UP000630445">
    <property type="component" value="Unassembled WGS sequence"/>
</dbReference>
<evidence type="ECO:0000259" key="2">
    <source>
        <dbReference type="Pfam" id="PF23074"/>
    </source>
</evidence>